<proteinExistence type="predicted"/>
<reference evidence="1" key="2">
    <citation type="journal article" date="2015" name="Data Brief">
        <title>Shoot transcriptome of the giant reed, Arundo donax.</title>
        <authorList>
            <person name="Barrero R.A."/>
            <person name="Guerrero F.D."/>
            <person name="Moolhuijzen P."/>
            <person name="Goolsby J.A."/>
            <person name="Tidwell J."/>
            <person name="Bellgard S.E."/>
            <person name="Bellgard M.I."/>
        </authorList>
    </citation>
    <scope>NUCLEOTIDE SEQUENCE</scope>
    <source>
        <tissue evidence="1">Shoot tissue taken approximately 20 cm above the soil surface</tissue>
    </source>
</reference>
<protein>
    <submittedName>
        <fullName evidence="1">Uncharacterized protein</fullName>
    </submittedName>
</protein>
<evidence type="ECO:0000313" key="1">
    <source>
        <dbReference type="EMBL" id="JAD60940.1"/>
    </source>
</evidence>
<sequence length="52" mass="6327">MLVTHLIWFSFIKKRKIRGGVFHVFKERTWHFFNCTDMSKMQKHLGVCQNIT</sequence>
<name>A0A0A9BI83_ARUDO</name>
<dbReference type="EMBL" id="GBRH01236955">
    <property type="protein sequence ID" value="JAD60940.1"/>
    <property type="molecule type" value="Transcribed_RNA"/>
</dbReference>
<reference evidence="1" key="1">
    <citation type="submission" date="2014-09" db="EMBL/GenBank/DDBJ databases">
        <authorList>
            <person name="Magalhaes I.L.F."/>
            <person name="Oliveira U."/>
            <person name="Santos F.R."/>
            <person name="Vidigal T.H.D.A."/>
            <person name="Brescovit A.D."/>
            <person name="Santos A.J."/>
        </authorList>
    </citation>
    <scope>NUCLEOTIDE SEQUENCE</scope>
    <source>
        <tissue evidence="1">Shoot tissue taken approximately 20 cm above the soil surface</tissue>
    </source>
</reference>
<dbReference type="AlphaFoldDB" id="A0A0A9BI83"/>
<accession>A0A0A9BI83</accession>
<organism evidence="1">
    <name type="scientific">Arundo donax</name>
    <name type="common">Giant reed</name>
    <name type="synonym">Donax arundinaceus</name>
    <dbReference type="NCBI Taxonomy" id="35708"/>
    <lineage>
        <taxon>Eukaryota</taxon>
        <taxon>Viridiplantae</taxon>
        <taxon>Streptophyta</taxon>
        <taxon>Embryophyta</taxon>
        <taxon>Tracheophyta</taxon>
        <taxon>Spermatophyta</taxon>
        <taxon>Magnoliopsida</taxon>
        <taxon>Liliopsida</taxon>
        <taxon>Poales</taxon>
        <taxon>Poaceae</taxon>
        <taxon>PACMAD clade</taxon>
        <taxon>Arundinoideae</taxon>
        <taxon>Arundineae</taxon>
        <taxon>Arundo</taxon>
    </lineage>
</organism>